<evidence type="ECO:0000256" key="6">
    <source>
        <dbReference type="ARBA" id="ARBA00023136"/>
    </source>
</evidence>
<dbReference type="AlphaFoldDB" id="A0A0F6SHB1"/>
<protein>
    <recommendedName>
        <fullName evidence="10">DoxX family protein</fullName>
    </recommendedName>
</protein>
<dbReference type="EMBL" id="CP011125">
    <property type="protein sequence ID" value="AKF10134.1"/>
    <property type="molecule type" value="Genomic_DNA"/>
</dbReference>
<dbReference type="OrthoDB" id="5398343at2"/>
<evidence type="ECO:0000256" key="3">
    <source>
        <dbReference type="ARBA" id="ARBA00022475"/>
    </source>
</evidence>
<keyword evidence="5 7" id="KW-1133">Transmembrane helix</keyword>
<feature type="transmembrane region" description="Helical" evidence="7">
    <location>
        <begin position="58"/>
        <end position="78"/>
    </location>
</feature>
<proteinExistence type="inferred from homology"/>
<dbReference type="KEGG" id="samy:DB32_007283"/>
<evidence type="ECO:0008006" key="10">
    <source>
        <dbReference type="Google" id="ProtNLM"/>
    </source>
</evidence>
<comment type="subcellular location">
    <subcellularLocation>
        <location evidence="1">Cell membrane</location>
        <topology evidence="1">Multi-pass membrane protein</topology>
    </subcellularLocation>
</comment>
<dbReference type="Pfam" id="PF07681">
    <property type="entry name" value="DoxX"/>
    <property type="match status" value="1"/>
</dbReference>
<evidence type="ECO:0000256" key="1">
    <source>
        <dbReference type="ARBA" id="ARBA00004651"/>
    </source>
</evidence>
<evidence type="ECO:0000313" key="8">
    <source>
        <dbReference type="EMBL" id="AKF10134.1"/>
    </source>
</evidence>
<evidence type="ECO:0000256" key="5">
    <source>
        <dbReference type="ARBA" id="ARBA00022989"/>
    </source>
</evidence>
<dbReference type="PANTHER" id="PTHR33452">
    <property type="entry name" value="OXIDOREDUCTASE CATD-RELATED"/>
    <property type="match status" value="1"/>
</dbReference>
<feature type="transmembrane region" description="Helical" evidence="7">
    <location>
        <begin position="120"/>
        <end position="139"/>
    </location>
</feature>
<name>A0A0F6SHB1_9BACT</name>
<feature type="transmembrane region" description="Helical" evidence="7">
    <location>
        <begin position="85"/>
        <end position="108"/>
    </location>
</feature>
<keyword evidence="4 7" id="KW-0812">Transmembrane</keyword>
<dbReference type="RefSeq" id="WP_053237121.1">
    <property type="nucleotide sequence ID" value="NZ_CP011125.1"/>
</dbReference>
<evidence type="ECO:0000313" key="9">
    <source>
        <dbReference type="Proteomes" id="UP000034883"/>
    </source>
</evidence>
<dbReference type="InterPro" id="IPR032808">
    <property type="entry name" value="DoxX"/>
</dbReference>
<gene>
    <name evidence="8" type="ORF">DB32_007283</name>
</gene>
<keyword evidence="6 7" id="KW-0472">Membrane</keyword>
<evidence type="ECO:0000256" key="4">
    <source>
        <dbReference type="ARBA" id="ARBA00022692"/>
    </source>
</evidence>
<evidence type="ECO:0000256" key="7">
    <source>
        <dbReference type="SAM" id="Phobius"/>
    </source>
</evidence>
<accession>A0A0F6SHB1</accession>
<dbReference type="PANTHER" id="PTHR33452:SF1">
    <property type="entry name" value="INNER MEMBRANE PROTEIN YPHA-RELATED"/>
    <property type="match status" value="1"/>
</dbReference>
<comment type="similarity">
    <text evidence="2">Belongs to the DoxX family.</text>
</comment>
<reference evidence="8 9" key="1">
    <citation type="submission" date="2015-03" db="EMBL/GenBank/DDBJ databases">
        <title>Genome assembly of Sandaracinus amylolyticus DSM 53668.</title>
        <authorList>
            <person name="Sharma G."/>
            <person name="Subramanian S."/>
        </authorList>
    </citation>
    <scope>NUCLEOTIDE SEQUENCE [LARGE SCALE GENOMIC DNA]</scope>
    <source>
        <strain evidence="8 9">DSM 53668</strain>
    </source>
</reference>
<dbReference type="GO" id="GO:0005886">
    <property type="term" value="C:plasma membrane"/>
    <property type="evidence" value="ECO:0007669"/>
    <property type="project" value="UniProtKB-SubCell"/>
</dbReference>
<keyword evidence="3" id="KW-1003">Cell membrane</keyword>
<evidence type="ECO:0000256" key="2">
    <source>
        <dbReference type="ARBA" id="ARBA00006679"/>
    </source>
</evidence>
<sequence length="159" mass="16783">MERLLKTDTNDTTLFAQRVLLGAVMLPHGAQKLLGWFGGGGFSPTMVHLTDMGIPTPIAALVILIESFGALFLVLGLLSRASALGIAAVMIGAALTAHLSHGFFMNWFGSQGGEGFEYHLLALGLALPIVIAGGGRHALDTWLLRRLGARREDAVHAVA</sequence>
<dbReference type="InterPro" id="IPR051907">
    <property type="entry name" value="DoxX-like_oxidoreductase"/>
</dbReference>
<dbReference type="Proteomes" id="UP000034883">
    <property type="component" value="Chromosome"/>
</dbReference>
<keyword evidence="9" id="KW-1185">Reference proteome</keyword>
<dbReference type="STRING" id="927083.DB32_007283"/>
<organism evidence="8 9">
    <name type="scientific">Sandaracinus amylolyticus</name>
    <dbReference type="NCBI Taxonomy" id="927083"/>
    <lineage>
        <taxon>Bacteria</taxon>
        <taxon>Pseudomonadati</taxon>
        <taxon>Myxococcota</taxon>
        <taxon>Polyangia</taxon>
        <taxon>Polyangiales</taxon>
        <taxon>Sandaracinaceae</taxon>
        <taxon>Sandaracinus</taxon>
    </lineage>
</organism>